<name>A0ABW0IBF6_9BACT</name>
<dbReference type="RefSeq" id="WP_379844528.1">
    <property type="nucleotide sequence ID" value="NZ_JBHSMA010000002.1"/>
</dbReference>
<keyword evidence="2" id="KW-1185">Reference proteome</keyword>
<proteinExistence type="predicted"/>
<reference evidence="2" key="1">
    <citation type="journal article" date="2019" name="Int. J. Syst. Evol. Microbiol.">
        <title>The Global Catalogue of Microorganisms (GCM) 10K type strain sequencing project: providing services to taxonomists for standard genome sequencing and annotation.</title>
        <authorList>
            <consortium name="The Broad Institute Genomics Platform"/>
            <consortium name="The Broad Institute Genome Sequencing Center for Infectious Disease"/>
            <person name="Wu L."/>
            <person name="Ma J."/>
        </authorList>
    </citation>
    <scope>NUCLEOTIDE SEQUENCE [LARGE SCALE GENOMIC DNA]</scope>
    <source>
        <strain evidence="2">CCUG 55250</strain>
    </source>
</reference>
<gene>
    <name evidence="1" type="ORF">ACFPMF_11215</name>
</gene>
<accession>A0ABW0IBF6</accession>
<comment type="caution">
    <text evidence="1">The sequence shown here is derived from an EMBL/GenBank/DDBJ whole genome shotgun (WGS) entry which is preliminary data.</text>
</comment>
<evidence type="ECO:0000313" key="2">
    <source>
        <dbReference type="Proteomes" id="UP001596106"/>
    </source>
</evidence>
<dbReference type="Proteomes" id="UP001596106">
    <property type="component" value="Unassembled WGS sequence"/>
</dbReference>
<organism evidence="1 2">
    <name type="scientific">Larkinella bovis</name>
    <dbReference type="NCBI Taxonomy" id="683041"/>
    <lineage>
        <taxon>Bacteria</taxon>
        <taxon>Pseudomonadati</taxon>
        <taxon>Bacteroidota</taxon>
        <taxon>Cytophagia</taxon>
        <taxon>Cytophagales</taxon>
        <taxon>Spirosomataceae</taxon>
        <taxon>Larkinella</taxon>
    </lineage>
</organism>
<protein>
    <submittedName>
        <fullName evidence="1">Uncharacterized protein</fullName>
    </submittedName>
</protein>
<dbReference type="EMBL" id="JBHSMA010000002">
    <property type="protein sequence ID" value="MFC5409880.1"/>
    <property type="molecule type" value="Genomic_DNA"/>
</dbReference>
<sequence length="147" mass="17326">MPFFFKNQQDLLIKEILTVRPDLAGQSAQNIINNYLGTTIQAYYSTLDPQDIEMILTSEKLPPLPELLRKVLIYKHQFAEQGLHPFHFYLSTCMAKEFSEGTKKLRDHLKESERQLHYQVQEHIRLYQQINRLTGYSNLTSIDNRLN</sequence>
<evidence type="ECO:0000313" key="1">
    <source>
        <dbReference type="EMBL" id="MFC5409880.1"/>
    </source>
</evidence>